<reference evidence="8 9" key="1">
    <citation type="journal article" date="2011" name="PLoS Pathog.">
        <title>Endophytic Life Strategies Decoded by Genome and Transcriptome Analyses of the Mutualistic Root Symbiont Piriformospora indica.</title>
        <authorList>
            <person name="Zuccaro A."/>
            <person name="Lahrmann U."/>
            <person name="Guldener U."/>
            <person name="Langen G."/>
            <person name="Pfiffi S."/>
            <person name="Biedenkopf D."/>
            <person name="Wong P."/>
            <person name="Samans B."/>
            <person name="Grimm C."/>
            <person name="Basiewicz M."/>
            <person name="Murat C."/>
            <person name="Martin F."/>
            <person name="Kogel K.H."/>
        </authorList>
    </citation>
    <scope>NUCLEOTIDE SEQUENCE [LARGE SCALE GENOMIC DNA]</scope>
    <source>
        <strain evidence="8 9">DSM 11827</strain>
    </source>
</reference>
<dbReference type="InterPro" id="IPR006094">
    <property type="entry name" value="Oxid_FAD_bind_N"/>
</dbReference>
<evidence type="ECO:0000259" key="7">
    <source>
        <dbReference type="PROSITE" id="PS51387"/>
    </source>
</evidence>
<dbReference type="InterPro" id="IPR016166">
    <property type="entry name" value="FAD-bd_PCMH"/>
</dbReference>
<comment type="cofactor">
    <cofactor evidence="1">
        <name>FAD</name>
        <dbReference type="ChEBI" id="CHEBI:57692"/>
    </cofactor>
</comment>
<dbReference type="Pfam" id="PF01565">
    <property type="entry name" value="FAD_binding_4"/>
    <property type="match status" value="1"/>
</dbReference>
<evidence type="ECO:0000256" key="4">
    <source>
        <dbReference type="ARBA" id="ARBA00022827"/>
    </source>
</evidence>
<keyword evidence="9" id="KW-1185">Reference proteome</keyword>
<feature type="compositionally biased region" description="Polar residues" evidence="6">
    <location>
        <begin position="23"/>
        <end position="36"/>
    </location>
</feature>
<dbReference type="Pfam" id="PF08031">
    <property type="entry name" value="BBE"/>
    <property type="match status" value="1"/>
</dbReference>
<keyword evidence="4" id="KW-0274">FAD</keyword>
<dbReference type="EMBL" id="CAFZ01000150">
    <property type="protein sequence ID" value="CCA72155.1"/>
    <property type="molecule type" value="Genomic_DNA"/>
</dbReference>
<accession>G4TLG0</accession>
<dbReference type="PROSITE" id="PS51387">
    <property type="entry name" value="FAD_PCMH"/>
    <property type="match status" value="1"/>
</dbReference>
<comment type="similarity">
    <text evidence="2">Belongs to the oxygen-dependent FAD-linked oxidoreductase family.</text>
</comment>
<dbReference type="GO" id="GO:0016491">
    <property type="term" value="F:oxidoreductase activity"/>
    <property type="evidence" value="ECO:0007669"/>
    <property type="project" value="UniProtKB-KW"/>
</dbReference>
<evidence type="ECO:0000313" key="9">
    <source>
        <dbReference type="Proteomes" id="UP000007148"/>
    </source>
</evidence>
<feature type="domain" description="FAD-binding PCMH-type" evidence="7">
    <location>
        <begin position="91"/>
        <end position="278"/>
    </location>
</feature>
<dbReference type="PANTHER" id="PTHR42973:SF39">
    <property type="entry name" value="FAD-BINDING PCMH-TYPE DOMAIN-CONTAINING PROTEIN"/>
    <property type="match status" value="1"/>
</dbReference>
<evidence type="ECO:0000256" key="2">
    <source>
        <dbReference type="ARBA" id="ARBA00005466"/>
    </source>
</evidence>
<dbReference type="InParanoid" id="G4TLG0"/>
<dbReference type="HOGENOM" id="CLU_018354_10_1_1"/>
<comment type="caution">
    <text evidence="8">The sequence shown here is derived from an EMBL/GenBank/DDBJ whole genome shotgun (WGS) entry which is preliminary data.</text>
</comment>
<dbReference type="InterPro" id="IPR036318">
    <property type="entry name" value="FAD-bd_PCMH-like_sf"/>
</dbReference>
<name>G4TLG0_SERID</name>
<dbReference type="OrthoDB" id="407275at2759"/>
<dbReference type="InterPro" id="IPR012951">
    <property type="entry name" value="BBE"/>
</dbReference>
<protein>
    <submittedName>
        <fullName evidence="8">Related to glucooligosaccharide oxidase-Laccaria bicolor</fullName>
    </submittedName>
</protein>
<dbReference type="STRING" id="1109443.G4TLG0"/>
<keyword evidence="3" id="KW-0285">Flavoprotein</keyword>
<dbReference type="Proteomes" id="UP000007148">
    <property type="component" value="Unassembled WGS sequence"/>
</dbReference>
<evidence type="ECO:0000256" key="6">
    <source>
        <dbReference type="SAM" id="MobiDB-lite"/>
    </source>
</evidence>
<dbReference type="AlphaFoldDB" id="G4TLG0"/>
<dbReference type="Gene3D" id="3.30.465.10">
    <property type="match status" value="1"/>
</dbReference>
<proteinExistence type="inferred from homology"/>
<dbReference type="GO" id="GO:0071949">
    <property type="term" value="F:FAD binding"/>
    <property type="evidence" value="ECO:0007669"/>
    <property type="project" value="InterPro"/>
</dbReference>
<gene>
    <name evidence="8" type="ORF">PIIN_06090</name>
</gene>
<dbReference type="SUPFAM" id="SSF56176">
    <property type="entry name" value="FAD-binding/transporter-associated domain-like"/>
    <property type="match status" value="1"/>
</dbReference>
<dbReference type="InterPro" id="IPR016169">
    <property type="entry name" value="FAD-bd_PCMH_sub2"/>
</dbReference>
<evidence type="ECO:0000256" key="5">
    <source>
        <dbReference type="ARBA" id="ARBA00023002"/>
    </source>
</evidence>
<organism evidence="8 9">
    <name type="scientific">Serendipita indica (strain DSM 11827)</name>
    <name type="common">Root endophyte fungus</name>
    <name type="synonym">Piriformospora indica</name>
    <dbReference type="NCBI Taxonomy" id="1109443"/>
    <lineage>
        <taxon>Eukaryota</taxon>
        <taxon>Fungi</taxon>
        <taxon>Dikarya</taxon>
        <taxon>Basidiomycota</taxon>
        <taxon>Agaricomycotina</taxon>
        <taxon>Agaricomycetes</taxon>
        <taxon>Sebacinales</taxon>
        <taxon>Serendipitaceae</taxon>
        <taxon>Serendipita</taxon>
    </lineage>
</organism>
<feature type="region of interest" description="Disordered" evidence="6">
    <location>
        <begin position="1"/>
        <end position="46"/>
    </location>
</feature>
<dbReference type="PANTHER" id="PTHR42973">
    <property type="entry name" value="BINDING OXIDOREDUCTASE, PUTATIVE (AFU_ORTHOLOGUE AFUA_1G17690)-RELATED"/>
    <property type="match status" value="1"/>
</dbReference>
<evidence type="ECO:0000313" key="8">
    <source>
        <dbReference type="EMBL" id="CCA72155.1"/>
    </source>
</evidence>
<evidence type="ECO:0000256" key="1">
    <source>
        <dbReference type="ARBA" id="ARBA00001974"/>
    </source>
</evidence>
<dbReference type="InterPro" id="IPR050416">
    <property type="entry name" value="FAD-linked_Oxidoreductase"/>
</dbReference>
<dbReference type="eggNOG" id="ENOG502RKCK">
    <property type="taxonomic scope" value="Eukaryota"/>
</dbReference>
<keyword evidence="5" id="KW-0560">Oxidoreductase</keyword>
<dbReference type="Gene3D" id="3.40.462.20">
    <property type="match status" value="1"/>
</dbReference>
<sequence>MLPRQHISTDAMGNFLSKGLPTGSPNHSDATSQQNGKLGHQKGKSLTEDLSSARQFVASLLDGSYQGGDLEAFTSAHPSYNQVSKAFNKRLDPKPDLIVCPRTQQELSQLLQKVYQAKASGAPGSSLVRVVMRSGGHHYGAFSSGSADGDELNTAVVVIDLKAFATVEYDASSEVVTIGAGTRLGRVAEKLWEHRRALPHGVCPTVGIGGHAAHGGFGFTSRAWGLTLDRIVEIEAVLADGSIVIASEKQNDDLFWALRGAGPSFAVITTYKLLTVPVPAANSYFAYEWPDVRPEDSSKLLRHYQEWMSSVPAELGMAFMLLPGSRPGVNKLYMNGQYLGDWDGLRAALTPLLQLFHEMLGQPSETNEKSYTWPEMMVQLGQGTGTSDTFYASSLAIHEGHEMDEKQCLAFTTYLAQNGCRDKTEWFVMADNWGGQHSVINRVPKDKMACNARSNLYLWQFYTRMLDRQPPFDNSGIEFVKGMLDSIVNSRSQEEGTTWTYSSNVNYPDAEMSREEAQKMYYGDKVDKLRQIKTKYDPHDVFSYKQSIQPLSN</sequence>
<evidence type="ECO:0000256" key="3">
    <source>
        <dbReference type="ARBA" id="ARBA00022630"/>
    </source>
</evidence>